<dbReference type="PATRIC" id="fig|1769779.3.peg.972"/>
<accession>A0A1C9W5M2</accession>
<dbReference type="InterPro" id="IPR002994">
    <property type="entry name" value="Surf1/Shy1"/>
</dbReference>
<gene>
    <name evidence="7" type="ORF">AUP74_00954</name>
</gene>
<keyword evidence="6" id="KW-1003">Cell membrane</keyword>
<sequence length="261" mass="28622">MTVNHTPARSQTASVALIRNWPVTFLSACFLPLLLALGFWQLDRAGEKAAILSVIDARLGAQPRKPADLETLQTFTPVRLMGFYTGELLYLDNRTRDGRAGYEVLQVFVSGGERWLVNRGWVPVGEDRSILPAVSWPLAAKWITGFLHPVDENGPAAAAVMEFEAGTGVEPESLRRIQALGADVLAAMNVDETGWTIRLSADSDTALRTGWQFVNSQPERHTGYAVQWFAMAAALCILWLIAATNIPAVLKKNNYKRGNGS</sequence>
<comment type="similarity">
    <text evidence="2 6">Belongs to the SURF1 family.</text>
</comment>
<dbReference type="OrthoDB" id="9789940at2"/>
<dbReference type="CDD" id="cd06662">
    <property type="entry name" value="SURF1"/>
    <property type="match status" value="1"/>
</dbReference>
<dbReference type="GO" id="GO:0005886">
    <property type="term" value="C:plasma membrane"/>
    <property type="evidence" value="ECO:0007669"/>
    <property type="project" value="UniProtKB-SubCell"/>
</dbReference>
<keyword evidence="8" id="KW-1185">Reference proteome</keyword>
<protein>
    <recommendedName>
        <fullName evidence="6">SURF1-like protein</fullName>
    </recommendedName>
</protein>
<evidence type="ECO:0000256" key="5">
    <source>
        <dbReference type="ARBA" id="ARBA00023136"/>
    </source>
</evidence>
<dbReference type="Pfam" id="PF02104">
    <property type="entry name" value="SURF1"/>
    <property type="match status" value="1"/>
</dbReference>
<keyword evidence="4 6" id="KW-1133">Transmembrane helix</keyword>
<evidence type="ECO:0000256" key="1">
    <source>
        <dbReference type="ARBA" id="ARBA00004370"/>
    </source>
</evidence>
<evidence type="ECO:0000256" key="4">
    <source>
        <dbReference type="ARBA" id="ARBA00022989"/>
    </source>
</evidence>
<evidence type="ECO:0000313" key="8">
    <source>
        <dbReference type="Proteomes" id="UP000095672"/>
    </source>
</evidence>
<proteinExistence type="inferred from homology"/>
<keyword evidence="3 6" id="KW-0812">Transmembrane</keyword>
<name>A0A1C9W5M2_9GAMM</name>
<dbReference type="RefSeq" id="WP_069946559.1">
    <property type="nucleotide sequence ID" value="NZ_CP014143.1"/>
</dbReference>
<organism evidence="7 8">
    <name type="scientific">Microbulbifer aggregans</name>
    <dbReference type="NCBI Taxonomy" id="1769779"/>
    <lineage>
        <taxon>Bacteria</taxon>
        <taxon>Pseudomonadati</taxon>
        <taxon>Pseudomonadota</taxon>
        <taxon>Gammaproteobacteria</taxon>
        <taxon>Cellvibrionales</taxon>
        <taxon>Microbulbiferaceae</taxon>
        <taxon>Microbulbifer</taxon>
    </lineage>
</organism>
<evidence type="ECO:0000256" key="6">
    <source>
        <dbReference type="RuleBase" id="RU363076"/>
    </source>
</evidence>
<feature type="transmembrane region" description="Helical" evidence="6">
    <location>
        <begin position="228"/>
        <end position="250"/>
    </location>
</feature>
<reference evidence="8" key="1">
    <citation type="submission" date="2016-01" db="EMBL/GenBank/DDBJ databases">
        <title>Complete genome sequence of Microbulbifer sp. CCB-MM1, a halophile isolated from Matang Mangrove Forest, Perak.</title>
        <authorList>
            <person name="Moh T.H."/>
            <person name="Dinesh B."/>
            <person name="Lau N.-S."/>
            <person name="Go F."/>
            <person name="Alexander Chong S.-C."/>
        </authorList>
    </citation>
    <scope>NUCLEOTIDE SEQUENCE [LARGE SCALE GENOMIC DNA]</scope>
    <source>
        <strain evidence="8">CCB-MM1</strain>
    </source>
</reference>
<dbReference type="PANTHER" id="PTHR23427">
    <property type="entry name" value="SURFEIT LOCUS PROTEIN"/>
    <property type="match status" value="1"/>
</dbReference>
<comment type="subcellular location">
    <subcellularLocation>
        <location evidence="6">Cell membrane</location>
        <topology evidence="6">Multi-pass membrane protein</topology>
    </subcellularLocation>
    <subcellularLocation>
        <location evidence="1">Membrane</location>
    </subcellularLocation>
</comment>
<dbReference type="InterPro" id="IPR045214">
    <property type="entry name" value="Surf1/Surf4"/>
</dbReference>
<dbReference type="PANTHER" id="PTHR23427:SF2">
    <property type="entry name" value="SURFEIT LOCUS PROTEIN 1"/>
    <property type="match status" value="1"/>
</dbReference>
<evidence type="ECO:0000256" key="2">
    <source>
        <dbReference type="ARBA" id="ARBA00007165"/>
    </source>
</evidence>
<evidence type="ECO:0000256" key="3">
    <source>
        <dbReference type="ARBA" id="ARBA00022692"/>
    </source>
</evidence>
<evidence type="ECO:0000313" key="7">
    <source>
        <dbReference type="EMBL" id="AOS96420.1"/>
    </source>
</evidence>
<dbReference type="KEGG" id="micc:AUP74_00954"/>
<dbReference type="STRING" id="1769779.AUP74_00954"/>
<dbReference type="PROSITE" id="PS50895">
    <property type="entry name" value="SURF1"/>
    <property type="match status" value="1"/>
</dbReference>
<dbReference type="AlphaFoldDB" id="A0A1C9W5M2"/>
<dbReference type="Proteomes" id="UP000095672">
    <property type="component" value="Chromosome"/>
</dbReference>
<keyword evidence="5 6" id="KW-0472">Membrane</keyword>
<feature type="transmembrane region" description="Helical" evidence="6">
    <location>
        <begin position="21"/>
        <end position="42"/>
    </location>
</feature>
<dbReference type="EMBL" id="CP014143">
    <property type="protein sequence ID" value="AOS96420.1"/>
    <property type="molecule type" value="Genomic_DNA"/>
</dbReference>